<sequence>MFGSLPRMQSLSPSAAGSEWEDPSLLRMTPGFFYDTFYSVVVIPSSFRSTFLMRAACPPIAPPPSHERLPLTRLGLIAVVILTRAPTVLFFPSETPVLTSLKICSRSSCSSSSSSSLLLIVG</sequence>
<evidence type="ECO:0000256" key="1">
    <source>
        <dbReference type="SAM" id="MobiDB-lite"/>
    </source>
</evidence>
<accession>A0A9X0C017</accession>
<feature type="region of interest" description="Disordered" evidence="1">
    <location>
        <begin position="1"/>
        <end position="21"/>
    </location>
</feature>
<evidence type="ECO:0000313" key="2">
    <source>
        <dbReference type="EMBL" id="KAJ5493013.1"/>
    </source>
</evidence>
<dbReference type="GeneID" id="81621611"/>
<reference evidence="2" key="1">
    <citation type="submission" date="2022-12" db="EMBL/GenBank/DDBJ databases">
        <authorList>
            <person name="Petersen C."/>
        </authorList>
    </citation>
    <scope>NUCLEOTIDE SEQUENCE</scope>
    <source>
        <strain evidence="2">IBT 30728</strain>
    </source>
</reference>
<proteinExistence type="predicted"/>
<gene>
    <name evidence="2" type="ORF">N7539_001759</name>
</gene>
<protein>
    <submittedName>
        <fullName evidence="2">Uncharacterized protein</fullName>
    </submittedName>
</protein>
<dbReference type="RefSeq" id="XP_056793393.1">
    <property type="nucleotide sequence ID" value="XM_056931362.1"/>
</dbReference>
<dbReference type="AlphaFoldDB" id="A0A9X0C017"/>
<dbReference type="Proteomes" id="UP001148312">
    <property type="component" value="Unassembled WGS sequence"/>
</dbReference>
<keyword evidence="3" id="KW-1185">Reference proteome</keyword>
<comment type="caution">
    <text evidence="2">The sequence shown here is derived from an EMBL/GenBank/DDBJ whole genome shotgun (WGS) entry which is preliminary data.</text>
</comment>
<organism evidence="2 3">
    <name type="scientific">Penicillium diatomitis</name>
    <dbReference type="NCBI Taxonomy" id="2819901"/>
    <lineage>
        <taxon>Eukaryota</taxon>
        <taxon>Fungi</taxon>
        <taxon>Dikarya</taxon>
        <taxon>Ascomycota</taxon>
        <taxon>Pezizomycotina</taxon>
        <taxon>Eurotiomycetes</taxon>
        <taxon>Eurotiomycetidae</taxon>
        <taxon>Eurotiales</taxon>
        <taxon>Aspergillaceae</taxon>
        <taxon>Penicillium</taxon>
    </lineage>
</organism>
<name>A0A9X0C017_9EURO</name>
<reference evidence="2" key="2">
    <citation type="journal article" date="2023" name="IMA Fungus">
        <title>Comparative genomic study of the Penicillium genus elucidates a diverse pangenome and 15 lateral gene transfer events.</title>
        <authorList>
            <person name="Petersen C."/>
            <person name="Sorensen T."/>
            <person name="Nielsen M.R."/>
            <person name="Sondergaard T.E."/>
            <person name="Sorensen J.L."/>
            <person name="Fitzpatrick D.A."/>
            <person name="Frisvad J.C."/>
            <person name="Nielsen K.L."/>
        </authorList>
    </citation>
    <scope>NUCLEOTIDE SEQUENCE</scope>
    <source>
        <strain evidence="2">IBT 30728</strain>
    </source>
</reference>
<dbReference type="EMBL" id="JAPWDQ010000002">
    <property type="protein sequence ID" value="KAJ5493013.1"/>
    <property type="molecule type" value="Genomic_DNA"/>
</dbReference>
<evidence type="ECO:0000313" key="3">
    <source>
        <dbReference type="Proteomes" id="UP001148312"/>
    </source>
</evidence>